<evidence type="ECO:0000313" key="1">
    <source>
        <dbReference type="EMBL" id="MCX7569203.1"/>
    </source>
</evidence>
<dbReference type="EMBL" id="JAPMLT010000002">
    <property type="protein sequence ID" value="MCX7569203.1"/>
    <property type="molecule type" value="Genomic_DNA"/>
</dbReference>
<accession>A0ABT3WWZ4</accession>
<reference evidence="1 2" key="1">
    <citation type="submission" date="2022-11" db="EMBL/GenBank/DDBJ databases">
        <title>Study of microbial diversity in lake waters.</title>
        <authorList>
            <person name="Zhang J."/>
        </authorList>
    </citation>
    <scope>NUCLEOTIDE SEQUENCE [LARGE SCALE GENOMIC DNA]</scope>
    <source>
        <strain evidence="1 2">DT12</strain>
    </source>
</reference>
<dbReference type="Gene3D" id="3.30.500.20">
    <property type="entry name" value="BH3703-like domains"/>
    <property type="match status" value="1"/>
</dbReference>
<dbReference type="InterPro" id="IPR006728">
    <property type="entry name" value="YezG-like"/>
</dbReference>
<comment type="caution">
    <text evidence="1">The sequence shown here is derived from an EMBL/GenBank/DDBJ whole genome shotgun (WGS) entry which is preliminary data.</text>
</comment>
<dbReference type="InterPro" id="IPR036170">
    <property type="entry name" value="YezG-like_sf"/>
</dbReference>
<organism evidence="1 2">
    <name type="scientific">Tumebacillus lacus</name>
    <dbReference type="NCBI Taxonomy" id="2995335"/>
    <lineage>
        <taxon>Bacteria</taxon>
        <taxon>Bacillati</taxon>
        <taxon>Bacillota</taxon>
        <taxon>Bacilli</taxon>
        <taxon>Bacillales</taxon>
        <taxon>Alicyclobacillaceae</taxon>
        <taxon>Tumebacillus</taxon>
    </lineage>
</organism>
<proteinExistence type="predicted"/>
<dbReference type="RefSeq" id="WP_267150454.1">
    <property type="nucleotide sequence ID" value="NZ_JAPMLT010000002.1"/>
</dbReference>
<dbReference type="Pfam" id="PF04634">
    <property type="entry name" value="YezG-like"/>
    <property type="match status" value="1"/>
</dbReference>
<name>A0ABT3WWZ4_9BACL</name>
<sequence length="159" mass="18965">MNESRLSSLYQGIAETVVAAIPEEWSKVYLYGEIADGVRKAFFFYYPKDIDAPVYVHDIPELFQVDEEEHDTYWYRLLDHVQELWQEFLQDGKAWTNFTMFFDHTGTFNIDYGYEDLSDADDHERAILWEHTYLGLAPTDETDRRFLEEHLNRAKPDHQ</sequence>
<evidence type="ECO:0000313" key="2">
    <source>
        <dbReference type="Proteomes" id="UP001208017"/>
    </source>
</evidence>
<dbReference type="Proteomes" id="UP001208017">
    <property type="component" value="Unassembled WGS sequence"/>
</dbReference>
<gene>
    <name evidence="1" type="ORF">OS242_04460</name>
</gene>
<keyword evidence="2" id="KW-1185">Reference proteome</keyword>
<protein>
    <submittedName>
        <fullName evidence="1">Antitoxin YezG family protein</fullName>
    </submittedName>
</protein>
<dbReference type="SUPFAM" id="SSF160424">
    <property type="entry name" value="BH3703-like"/>
    <property type="match status" value="1"/>
</dbReference>
<dbReference type="NCBIfam" id="TIGR01741">
    <property type="entry name" value="staph_tand_hypo"/>
    <property type="match status" value="1"/>
</dbReference>